<gene>
    <name evidence="1" type="ORF">PACLA_8A014546</name>
</gene>
<proteinExistence type="predicted"/>
<evidence type="ECO:0000313" key="2">
    <source>
        <dbReference type="Proteomes" id="UP001152795"/>
    </source>
</evidence>
<feature type="non-terminal residue" evidence="1">
    <location>
        <position position="89"/>
    </location>
</feature>
<organism evidence="1 2">
    <name type="scientific">Paramuricea clavata</name>
    <name type="common">Red gorgonian</name>
    <name type="synonym">Violescent sea-whip</name>
    <dbReference type="NCBI Taxonomy" id="317549"/>
    <lineage>
        <taxon>Eukaryota</taxon>
        <taxon>Metazoa</taxon>
        <taxon>Cnidaria</taxon>
        <taxon>Anthozoa</taxon>
        <taxon>Octocorallia</taxon>
        <taxon>Malacalcyonacea</taxon>
        <taxon>Plexauridae</taxon>
        <taxon>Paramuricea</taxon>
    </lineage>
</organism>
<accession>A0A6S7KDJ3</accession>
<dbReference type="Proteomes" id="UP001152795">
    <property type="component" value="Unassembled WGS sequence"/>
</dbReference>
<sequence>MTSCSEEISLEAIQATISSVQAHAAGDVVWLTAVTDETIELLESTTSSRLKVINILKGQQEDPTIKRVLQFCKLCQKSKVTDQRREPPQ</sequence>
<reference evidence="1" key="1">
    <citation type="submission" date="2020-04" db="EMBL/GenBank/DDBJ databases">
        <authorList>
            <person name="Alioto T."/>
            <person name="Alioto T."/>
            <person name="Gomez Garrido J."/>
        </authorList>
    </citation>
    <scope>NUCLEOTIDE SEQUENCE</scope>
    <source>
        <strain evidence="1">A484AB</strain>
    </source>
</reference>
<name>A0A6S7KDJ3_PARCT</name>
<comment type="caution">
    <text evidence="1">The sequence shown here is derived from an EMBL/GenBank/DDBJ whole genome shotgun (WGS) entry which is preliminary data.</text>
</comment>
<protein>
    <submittedName>
        <fullName evidence="1">Uncharacterized protein</fullName>
    </submittedName>
</protein>
<keyword evidence="2" id="KW-1185">Reference proteome</keyword>
<dbReference type="EMBL" id="CACRXK020031005">
    <property type="protein sequence ID" value="CAB4042867.1"/>
    <property type="molecule type" value="Genomic_DNA"/>
</dbReference>
<evidence type="ECO:0000313" key="1">
    <source>
        <dbReference type="EMBL" id="CAB4042867.1"/>
    </source>
</evidence>
<dbReference type="AlphaFoldDB" id="A0A6S7KDJ3"/>